<evidence type="ECO:0000313" key="2">
    <source>
        <dbReference type="EMBL" id="SMP11457.1"/>
    </source>
</evidence>
<comment type="caution">
    <text evidence="2">The sequence shown here is derived from an EMBL/GenBank/DDBJ whole genome shotgun (WGS) entry which is preliminary data.</text>
</comment>
<name>A0ABY1NK74_9RHOB</name>
<dbReference type="RefSeq" id="WP_283425030.1">
    <property type="nucleotide sequence ID" value="NZ_FXTY01000002.1"/>
</dbReference>
<dbReference type="EMBL" id="FXTY01000002">
    <property type="protein sequence ID" value="SMP11457.1"/>
    <property type="molecule type" value="Genomic_DNA"/>
</dbReference>
<sequence>MNRRFVAVCGAAVLGLAALAGCVQLEVAYLNATDTIAFEADGGDLLVNGTLNSRSLVAFEQAISENPNVTRLVLLEIPGSVDDEVNLQLGHRVRDLGLDTHLTAESEVHSGGSDLFLAGVQRSMEDGAIIGVHSWAAGNLQGRDLPKTDPEHAAYVSYTKRMLGSDAFYWFTLEAAPVQETHVMTAAEIEKYGLLTQPVVKN</sequence>
<organism evidence="2 3">
    <name type="scientific">Shimia sagamensis</name>
    <dbReference type="NCBI Taxonomy" id="1566352"/>
    <lineage>
        <taxon>Bacteria</taxon>
        <taxon>Pseudomonadati</taxon>
        <taxon>Pseudomonadota</taxon>
        <taxon>Alphaproteobacteria</taxon>
        <taxon>Rhodobacterales</taxon>
        <taxon>Roseobacteraceae</taxon>
    </lineage>
</organism>
<feature type="chain" id="PRO_5047349989" description="Alpha/beta hydrolase family protein" evidence="1">
    <location>
        <begin position="21"/>
        <end position="202"/>
    </location>
</feature>
<feature type="signal peptide" evidence="1">
    <location>
        <begin position="1"/>
        <end position="20"/>
    </location>
</feature>
<dbReference type="Proteomes" id="UP001157961">
    <property type="component" value="Unassembled WGS sequence"/>
</dbReference>
<keyword evidence="3" id="KW-1185">Reference proteome</keyword>
<proteinExistence type="predicted"/>
<gene>
    <name evidence="2" type="ORF">SAMN06265373_102276</name>
</gene>
<dbReference type="InterPro" id="IPR029045">
    <property type="entry name" value="ClpP/crotonase-like_dom_sf"/>
</dbReference>
<dbReference type="SUPFAM" id="SSF52096">
    <property type="entry name" value="ClpP/crotonase"/>
    <property type="match status" value="1"/>
</dbReference>
<evidence type="ECO:0000256" key="1">
    <source>
        <dbReference type="SAM" id="SignalP"/>
    </source>
</evidence>
<keyword evidence="1" id="KW-0732">Signal</keyword>
<evidence type="ECO:0000313" key="3">
    <source>
        <dbReference type="Proteomes" id="UP001157961"/>
    </source>
</evidence>
<dbReference type="PROSITE" id="PS51257">
    <property type="entry name" value="PROKAR_LIPOPROTEIN"/>
    <property type="match status" value="1"/>
</dbReference>
<protein>
    <recommendedName>
        <fullName evidence="4">Alpha/beta hydrolase family protein</fullName>
    </recommendedName>
</protein>
<reference evidence="2 3" key="1">
    <citation type="submission" date="2017-05" db="EMBL/GenBank/DDBJ databases">
        <authorList>
            <person name="Varghese N."/>
            <person name="Submissions S."/>
        </authorList>
    </citation>
    <scope>NUCLEOTIDE SEQUENCE [LARGE SCALE GENOMIC DNA]</scope>
    <source>
        <strain evidence="2 3">DSM 29734</strain>
    </source>
</reference>
<accession>A0ABY1NK74</accession>
<evidence type="ECO:0008006" key="4">
    <source>
        <dbReference type="Google" id="ProtNLM"/>
    </source>
</evidence>